<dbReference type="InterPro" id="IPR013096">
    <property type="entry name" value="Cupin_2"/>
</dbReference>
<gene>
    <name evidence="2" type="ORF">FSW04_21510</name>
</gene>
<dbReference type="SUPFAM" id="SSF51182">
    <property type="entry name" value="RmlC-like cupins"/>
    <property type="match status" value="1"/>
</dbReference>
<dbReference type="AlphaFoldDB" id="A0A5B8U9N1"/>
<keyword evidence="3" id="KW-1185">Reference proteome</keyword>
<dbReference type="Pfam" id="PF07883">
    <property type="entry name" value="Cupin_2"/>
    <property type="match status" value="1"/>
</dbReference>
<organism evidence="2 3">
    <name type="scientific">Baekduia soli</name>
    <dbReference type="NCBI Taxonomy" id="496014"/>
    <lineage>
        <taxon>Bacteria</taxon>
        <taxon>Bacillati</taxon>
        <taxon>Actinomycetota</taxon>
        <taxon>Thermoleophilia</taxon>
        <taxon>Solirubrobacterales</taxon>
        <taxon>Baekduiaceae</taxon>
        <taxon>Baekduia</taxon>
    </lineage>
</organism>
<dbReference type="Gene3D" id="2.60.120.10">
    <property type="entry name" value="Jelly Rolls"/>
    <property type="match status" value="1"/>
</dbReference>
<dbReference type="PANTHER" id="PTHR36440:SF1">
    <property type="entry name" value="PUTATIVE (AFU_ORTHOLOGUE AFUA_8G07350)-RELATED"/>
    <property type="match status" value="1"/>
</dbReference>
<dbReference type="PANTHER" id="PTHR36440">
    <property type="entry name" value="PUTATIVE (AFU_ORTHOLOGUE AFUA_8G07350)-RELATED"/>
    <property type="match status" value="1"/>
</dbReference>
<evidence type="ECO:0000259" key="1">
    <source>
        <dbReference type="Pfam" id="PF07883"/>
    </source>
</evidence>
<reference evidence="2 3" key="1">
    <citation type="journal article" date="2018" name="J. Microbiol.">
        <title>Baekduia soli gen. nov., sp. nov., a novel bacterium isolated from the soil of Baekdu Mountain and proposal of a novel family name, Baekduiaceae fam. nov.</title>
        <authorList>
            <person name="An D.S."/>
            <person name="Siddiqi M.Z."/>
            <person name="Kim K.H."/>
            <person name="Yu H.S."/>
            <person name="Im W.T."/>
        </authorList>
    </citation>
    <scope>NUCLEOTIDE SEQUENCE [LARGE SCALE GENOMIC DNA]</scope>
    <source>
        <strain evidence="2 3">BR7-21</strain>
    </source>
</reference>
<feature type="domain" description="Cupin type-2" evidence="1">
    <location>
        <begin position="44"/>
        <end position="126"/>
    </location>
</feature>
<dbReference type="OrthoDB" id="9791637at2"/>
<dbReference type="RefSeq" id="WP_146922254.1">
    <property type="nucleotide sequence ID" value="NZ_CP042430.1"/>
</dbReference>
<accession>A0A5B8U9N1</accession>
<proteinExistence type="predicted"/>
<evidence type="ECO:0000313" key="2">
    <source>
        <dbReference type="EMBL" id="QEC49889.1"/>
    </source>
</evidence>
<sequence>MTATAPSPAGVVTHGGAPLWFLGTLARPKLDGEHTGGRLALWEAVLPHGAAPPLHSHPQDETAYVLDGELTAWIVEPELATDTAGRPAWLQQRARRCGPGTAVFAAAGTPHTFRVESDTAHVVFISTPAGIDDYIRALAEPARWPWLPPPPDGPRVEAERLAAVERELGVVRHGPAPPPAARP</sequence>
<evidence type="ECO:0000313" key="3">
    <source>
        <dbReference type="Proteomes" id="UP000321805"/>
    </source>
</evidence>
<dbReference type="InterPro" id="IPR053146">
    <property type="entry name" value="QDO-like"/>
</dbReference>
<dbReference type="InterPro" id="IPR014710">
    <property type="entry name" value="RmlC-like_jellyroll"/>
</dbReference>
<dbReference type="KEGG" id="bsol:FSW04_21510"/>
<dbReference type="EMBL" id="CP042430">
    <property type="protein sequence ID" value="QEC49889.1"/>
    <property type="molecule type" value="Genomic_DNA"/>
</dbReference>
<dbReference type="InterPro" id="IPR011051">
    <property type="entry name" value="RmlC_Cupin_sf"/>
</dbReference>
<dbReference type="Proteomes" id="UP000321805">
    <property type="component" value="Chromosome"/>
</dbReference>
<name>A0A5B8U9N1_9ACTN</name>
<protein>
    <submittedName>
        <fullName evidence="2">Cupin domain-containing protein</fullName>
    </submittedName>
</protein>